<evidence type="ECO:0000313" key="3">
    <source>
        <dbReference type="EMBL" id="MDO5970643.1"/>
    </source>
</evidence>
<name>A0ABT8WC60_9FLAO</name>
<feature type="chain" id="PRO_5045408987" evidence="2">
    <location>
        <begin position="22"/>
        <end position="159"/>
    </location>
</feature>
<keyword evidence="1" id="KW-1133">Transmembrane helix</keyword>
<keyword evidence="2" id="KW-0732">Signal</keyword>
<dbReference type="EMBL" id="JAUOEK010000127">
    <property type="protein sequence ID" value="MDO5970643.1"/>
    <property type="molecule type" value="Genomic_DNA"/>
</dbReference>
<feature type="transmembrane region" description="Helical" evidence="1">
    <location>
        <begin position="119"/>
        <end position="136"/>
    </location>
</feature>
<organism evidence="3 4">
    <name type="scientific">Flavivirga aquimarina</name>
    <dbReference type="NCBI Taxonomy" id="2027862"/>
    <lineage>
        <taxon>Bacteria</taxon>
        <taxon>Pseudomonadati</taxon>
        <taxon>Bacteroidota</taxon>
        <taxon>Flavobacteriia</taxon>
        <taxon>Flavobacteriales</taxon>
        <taxon>Flavobacteriaceae</taxon>
        <taxon>Flavivirga</taxon>
    </lineage>
</organism>
<accession>A0ABT8WC60</accession>
<evidence type="ECO:0000313" key="4">
    <source>
        <dbReference type="Proteomes" id="UP001176883"/>
    </source>
</evidence>
<sequence length="159" mass="18120">MRLKKIIYFMLLSLFFLNNIAAQEKSIKVFNEQRAKQITIKENKRIKIKTFDGIKVSGRIKIIDDQTILLGNKEIKLSEIEKIKRNPLIISICSSVLLYYCSAALSITSITLYAFSGDASAFLFIIPSTAFGYAGMKFPNILKGYKTSSNWKYKIIESK</sequence>
<dbReference type="RefSeq" id="WP_303278335.1">
    <property type="nucleotide sequence ID" value="NZ_JAUOEK010000127.1"/>
</dbReference>
<dbReference type="Proteomes" id="UP001176883">
    <property type="component" value="Unassembled WGS sequence"/>
</dbReference>
<feature type="signal peptide" evidence="2">
    <location>
        <begin position="1"/>
        <end position="21"/>
    </location>
</feature>
<protein>
    <submittedName>
        <fullName evidence="3">Uncharacterized protein</fullName>
    </submittedName>
</protein>
<gene>
    <name evidence="3" type="ORF">Q4Q35_12570</name>
</gene>
<evidence type="ECO:0000256" key="1">
    <source>
        <dbReference type="SAM" id="Phobius"/>
    </source>
</evidence>
<keyword evidence="1" id="KW-0472">Membrane</keyword>
<evidence type="ECO:0000256" key="2">
    <source>
        <dbReference type="SAM" id="SignalP"/>
    </source>
</evidence>
<keyword evidence="1" id="KW-0812">Transmembrane</keyword>
<proteinExistence type="predicted"/>
<feature type="transmembrane region" description="Helical" evidence="1">
    <location>
        <begin position="88"/>
        <end position="113"/>
    </location>
</feature>
<comment type="caution">
    <text evidence="3">The sequence shown here is derived from an EMBL/GenBank/DDBJ whole genome shotgun (WGS) entry which is preliminary data.</text>
</comment>
<keyword evidence="4" id="KW-1185">Reference proteome</keyword>
<reference evidence="3" key="1">
    <citation type="submission" date="2023-07" db="EMBL/GenBank/DDBJ databases">
        <title>Two novel species in the genus Flavivirga.</title>
        <authorList>
            <person name="Kwon K."/>
        </authorList>
    </citation>
    <scope>NUCLEOTIDE SEQUENCE</scope>
    <source>
        <strain evidence="3">KCTC 52353</strain>
    </source>
</reference>